<evidence type="ECO:0000256" key="3">
    <source>
        <dbReference type="ARBA" id="ARBA00022676"/>
    </source>
</evidence>
<dbReference type="Gene3D" id="3.40.710.10">
    <property type="entry name" value="DD-peptidase/beta-lactamase superfamily"/>
    <property type="match status" value="1"/>
</dbReference>
<keyword evidence="1" id="KW-0121">Carboxypeptidase</keyword>
<dbReference type="SMART" id="SM00740">
    <property type="entry name" value="PASTA"/>
    <property type="match status" value="2"/>
</dbReference>
<sequence>MPDTKRTTSGVLGGLAGLVGLSAVAGVLVAATVTPAIALSGAAASSAITMFDNLPSVLEIEKLMLPSTLIYTDPSSGQEVEWTQFYDQNRSPVEFDQIAPVMYDAILSSEDKNFYKHGGIDLVGTVSAVVDNVRGRDTRGGSSISQQYVKNILVQRCESNATSDEELQKCYTDATTSVGDEGLQRKLQEMRYAIALEQKYSKNEILLGYLNIAGFGGTNYGVDAAARYYFGVAAKDLSLAQAATLAGMVQNPNTYRIDMKGGTTTDKDGNGVNSEADGYKLTKARQVYVLDRMLADGKITQEQHDAAVAEPLTPNITQPTKGCASTGSGAYFCQYVVSIVKTDPAFGATADDRMRALRQGGLKIYTTMDPRVQQANEAAVAQNTPSAIDGMDFGSTSVSLEASTGRILGIAQNTKFSEDQSLAGDPNYSSLVYAGNSTNGGSIGFPAGSTFKLFTLLDWLEKGKSLNETLNGVNRVFPKMTNSCYGNWVNTSKTKIGNYNNVGGHVGTPMQFTKESLNSGFLAMAEKLDLCDIAKVVAKMGVTTGDGKEIKMLYAPEVIGSDNVSPLAMASAYATVANNGIRCEPKAIDKVVDPDGREFAPQKTCTQVLDPSIAATAAYALQGVMASGGTGNQGNPNDGTPLIGKTGTHEAWQTWLIESSTKVTTAVWVGNAEGEVPLAKQWYNGQTLNNLRYAINKKIMSTVDDLYGGDAFPKPNQDLLRQVLTDLPNVVGLSVDDAKSQLEGAGFEVVVGDPVDSNQGAGLVAAQNPAAGKVAGGSVVTLSPSNGNGVTVPSDVAGRSVSEAISYLRSSGFGNVQPGTCTEDAKAKGNGTATGTNPPAGTVVNRNATITVDYKSQHCSQ</sequence>
<evidence type="ECO:0000256" key="6">
    <source>
        <dbReference type="ARBA" id="ARBA00023268"/>
    </source>
</evidence>
<dbReference type="Pfam" id="PF03793">
    <property type="entry name" value="PASTA"/>
    <property type="match status" value="2"/>
</dbReference>
<evidence type="ECO:0000313" key="10">
    <source>
        <dbReference type="EMBL" id="MFH8249289.1"/>
    </source>
</evidence>
<dbReference type="PROSITE" id="PS51178">
    <property type="entry name" value="PASTA"/>
    <property type="match status" value="2"/>
</dbReference>
<protein>
    <submittedName>
        <fullName evidence="10">Transglycosylase domain-containing protein</fullName>
    </submittedName>
</protein>
<gene>
    <name evidence="10" type="ORF">ACH3VR_02835</name>
</gene>
<dbReference type="InterPro" id="IPR023346">
    <property type="entry name" value="Lysozyme-like_dom_sf"/>
</dbReference>
<dbReference type="InterPro" id="IPR050396">
    <property type="entry name" value="Glycosyltr_51/Transpeptidase"/>
</dbReference>
<keyword evidence="4" id="KW-0808">Transferase</keyword>
<organism evidence="10 11">
    <name type="scientific">Microbacterium alkaliflavum</name>
    <dbReference type="NCBI Taxonomy" id="3248839"/>
    <lineage>
        <taxon>Bacteria</taxon>
        <taxon>Bacillati</taxon>
        <taxon>Actinomycetota</taxon>
        <taxon>Actinomycetes</taxon>
        <taxon>Micrococcales</taxon>
        <taxon>Microbacteriaceae</taxon>
        <taxon>Microbacterium</taxon>
    </lineage>
</organism>
<keyword evidence="2" id="KW-0645">Protease</keyword>
<name>A0ABW7Q387_9MICO</name>
<keyword evidence="11" id="KW-1185">Reference proteome</keyword>
<evidence type="ECO:0000313" key="11">
    <source>
        <dbReference type="Proteomes" id="UP001610861"/>
    </source>
</evidence>
<comment type="catalytic activity">
    <reaction evidence="8">
        <text>[GlcNAc-(1-&gt;4)-Mur2Ac(oyl-L-Ala-gamma-D-Glu-L-Lys-D-Ala-D-Ala)](n)-di-trans,octa-cis-undecaprenyl diphosphate + beta-D-GlcNAc-(1-&gt;4)-Mur2Ac(oyl-L-Ala-gamma-D-Glu-L-Lys-D-Ala-D-Ala)-di-trans,octa-cis-undecaprenyl diphosphate = [GlcNAc-(1-&gt;4)-Mur2Ac(oyl-L-Ala-gamma-D-Glu-L-Lys-D-Ala-D-Ala)](n+1)-di-trans,octa-cis-undecaprenyl diphosphate + di-trans,octa-cis-undecaprenyl diphosphate + H(+)</text>
        <dbReference type="Rhea" id="RHEA:23708"/>
        <dbReference type="Rhea" id="RHEA-COMP:9602"/>
        <dbReference type="Rhea" id="RHEA-COMP:9603"/>
        <dbReference type="ChEBI" id="CHEBI:15378"/>
        <dbReference type="ChEBI" id="CHEBI:58405"/>
        <dbReference type="ChEBI" id="CHEBI:60033"/>
        <dbReference type="ChEBI" id="CHEBI:78435"/>
        <dbReference type="EC" id="2.4.99.28"/>
    </reaction>
</comment>
<evidence type="ECO:0000256" key="1">
    <source>
        <dbReference type="ARBA" id="ARBA00022645"/>
    </source>
</evidence>
<feature type="domain" description="PASTA" evidence="9">
    <location>
        <begin position="714"/>
        <end position="786"/>
    </location>
</feature>
<accession>A0ABW7Q387</accession>
<dbReference type="InterPro" id="IPR001460">
    <property type="entry name" value="PCN-bd_Tpept"/>
</dbReference>
<dbReference type="CDD" id="cd06577">
    <property type="entry name" value="PASTA_pknB"/>
    <property type="match status" value="2"/>
</dbReference>
<keyword evidence="3" id="KW-0328">Glycosyltransferase</keyword>
<dbReference type="Pfam" id="PF00905">
    <property type="entry name" value="Transpeptidase"/>
    <property type="match status" value="1"/>
</dbReference>
<dbReference type="InterPro" id="IPR036950">
    <property type="entry name" value="PBP_transglycosylase"/>
</dbReference>
<keyword evidence="5" id="KW-0378">Hydrolase</keyword>
<dbReference type="RefSeq" id="WP_396639230.1">
    <property type="nucleotide sequence ID" value="NZ_JBIQWL010000001.1"/>
</dbReference>
<evidence type="ECO:0000256" key="7">
    <source>
        <dbReference type="ARBA" id="ARBA00034000"/>
    </source>
</evidence>
<dbReference type="Pfam" id="PF00912">
    <property type="entry name" value="Transgly"/>
    <property type="match status" value="1"/>
</dbReference>
<dbReference type="EMBL" id="JBIQWL010000001">
    <property type="protein sequence ID" value="MFH8249289.1"/>
    <property type="molecule type" value="Genomic_DNA"/>
</dbReference>
<dbReference type="InterPro" id="IPR012338">
    <property type="entry name" value="Beta-lactam/transpept-like"/>
</dbReference>
<dbReference type="InterPro" id="IPR001264">
    <property type="entry name" value="Glyco_trans_51"/>
</dbReference>
<keyword evidence="6" id="KW-0511">Multifunctional enzyme</keyword>
<comment type="catalytic activity">
    <reaction evidence="7">
        <text>Preferential cleavage: (Ac)2-L-Lys-D-Ala-|-D-Ala. Also transpeptidation of peptidyl-alanyl moieties that are N-acyl substituents of D-alanine.</text>
        <dbReference type="EC" id="3.4.16.4"/>
    </reaction>
</comment>
<dbReference type="PANTHER" id="PTHR32282">
    <property type="entry name" value="BINDING PROTEIN TRANSPEPTIDASE, PUTATIVE-RELATED"/>
    <property type="match status" value="1"/>
</dbReference>
<dbReference type="SUPFAM" id="SSF53955">
    <property type="entry name" value="Lysozyme-like"/>
    <property type="match status" value="1"/>
</dbReference>
<dbReference type="Proteomes" id="UP001610861">
    <property type="component" value="Unassembled WGS sequence"/>
</dbReference>
<dbReference type="Gene3D" id="1.10.3810.10">
    <property type="entry name" value="Biosynthetic peptidoglycan transglycosylase-like"/>
    <property type="match status" value="1"/>
</dbReference>
<reference evidence="10 11" key="1">
    <citation type="submission" date="2024-09" db="EMBL/GenBank/DDBJ databases">
        <authorList>
            <person name="Pan X."/>
        </authorList>
    </citation>
    <scope>NUCLEOTIDE SEQUENCE [LARGE SCALE GENOMIC DNA]</scope>
    <source>
        <strain evidence="10 11">B2969</strain>
    </source>
</reference>
<evidence type="ECO:0000256" key="5">
    <source>
        <dbReference type="ARBA" id="ARBA00022801"/>
    </source>
</evidence>
<dbReference type="SUPFAM" id="SSF56601">
    <property type="entry name" value="beta-lactamase/transpeptidase-like"/>
    <property type="match status" value="1"/>
</dbReference>
<evidence type="ECO:0000256" key="2">
    <source>
        <dbReference type="ARBA" id="ARBA00022670"/>
    </source>
</evidence>
<dbReference type="InterPro" id="IPR005543">
    <property type="entry name" value="PASTA_dom"/>
</dbReference>
<evidence type="ECO:0000256" key="8">
    <source>
        <dbReference type="ARBA" id="ARBA00049902"/>
    </source>
</evidence>
<evidence type="ECO:0000256" key="4">
    <source>
        <dbReference type="ARBA" id="ARBA00022679"/>
    </source>
</evidence>
<dbReference type="Gene3D" id="3.30.10.20">
    <property type="match status" value="2"/>
</dbReference>
<feature type="domain" description="PASTA" evidence="9">
    <location>
        <begin position="791"/>
        <end position="856"/>
    </location>
</feature>
<evidence type="ECO:0000259" key="9">
    <source>
        <dbReference type="PROSITE" id="PS51178"/>
    </source>
</evidence>
<proteinExistence type="predicted"/>
<dbReference type="PANTHER" id="PTHR32282:SF33">
    <property type="entry name" value="PEPTIDOGLYCAN GLYCOSYLTRANSFERASE"/>
    <property type="match status" value="1"/>
</dbReference>
<comment type="caution">
    <text evidence="10">The sequence shown here is derived from an EMBL/GenBank/DDBJ whole genome shotgun (WGS) entry which is preliminary data.</text>
</comment>